<keyword evidence="6 12" id="KW-0812">Transmembrane</keyword>
<protein>
    <recommendedName>
        <fullName evidence="4">Undecaprenyl-diphosphatase</fullName>
        <ecNumber evidence="3">3.6.1.27</ecNumber>
    </recommendedName>
    <alternativeName>
        <fullName evidence="10">Undecaprenyl pyrophosphate phosphatase</fullName>
    </alternativeName>
</protein>
<sequence>MDWLQVFVLAIVQGITEFLPVSSSAHLILVPILTDWPDQGLAFDVALHLGSLSAVLIYFRQDIFNMTLSWGRSLKTRQLDADAKLAWAVILGTIPVGIAGLLFKDTIETVLRSPIYLSIGLIVFGLVLSWADWRHKGERSEYQMNWKDVLLIGCAQAVALFPGTSRSGITMTAALMLGLSREASARFSFLLSIPVIVLACGLETIELVKAQVPVDIAAMLGGVVLSGISAYLCIHYFLAFINRIGMQPFVIYRIVLGIALLWIFL</sequence>
<evidence type="ECO:0000256" key="5">
    <source>
        <dbReference type="ARBA" id="ARBA00022475"/>
    </source>
</evidence>
<evidence type="ECO:0000256" key="7">
    <source>
        <dbReference type="ARBA" id="ARBA00022801"/>
    </source>
</evidence>
<keyword evidence="8 12" id="KW-1133">Transmembrane helix</keyword>
<dbReference type="NCBIfam" id="NF001393">
    <property type="entry name" value="PRK00281.2-4"/>
    <property type="match status" value="1"/>
</dbReference>
<comment type="similarity">
    <text evidence="2">Belongs to the UppP family.</text>
</comment>
<comment type="catalytic activity">
    <reaction evidence="11">
        <text>di-trans,octa-cis-undecaprenyl diphosphate + H2O = di-trans,octa-cis-undecaprenyl phosphate + phosphate + H(+)</text>
        <dbReference type="Rhea" id="RHEA:28094"/>
        <dbReference type="ChEBI" id="CHEBI:15377"/>
        <dbReference type="ChEBI" id="CHEBI:15378"/>
        <dbReference type="ChEBI" id="CHEBI:43474"/>
        <dbReference type="ChEBI" id="CHEBI:58405"/>
        <dbReference type="ChEBI" id="CHEBI:60392"/>
        <dbReference type="EC" id="3.6.1.27"/>
    </reaction>
</comment>
<feature type="transmembrane region" description="Helical" evidence="12">
    <location>
        <begin position="214"/>
        <end position="238"/>
    </location>
</feature>
<dbReference type="InterPro" id="IPR003824">
    <property type="entry name" value="UppP"/>
</dbReference>
<feature type="transmembrane region" description="Helical" evidence="12">
    <location>
        <begin position="183"/>
        <end position="202"/>
    </location>
</feature>
<feature type="transmembrane region" description="Helical" evidence="12">
    <location>
        <begin position="40"/>
        <end position="59"/>
    </location>
</feature>
<keyword evidence="7" id="KW-0378">Hydrolase</keyword>
<evidence type="ECO:0000256" key="8">
    <source>
        <dbReference type="ARBA" id="ARBA00022989"/>
    </source>
</evidence>
<keyword evidence="9 12" id="KW-0472">Membrane</keyword>
<dbReference type="PANTHER" id="PTHR30622:SF4">
    <property type="entry name" value="UNDECAPRENYL-DIPHOSPHATASE"/>
    <property type="match status" value="1"/>
</dbReference>
<feature type="transmembrane region" description="Helical" evidence="12">
    <location>
        <begin position="244"/>
        <end position="264"/>
    </location>
</feature>
<proteinExistence type="inferred from homology"/>
<dbReference type="GO" id="GO:0005886">
    <property type="term" value="C:plasma membrane"/>
    <property type="evidence" value="ECO:0007669"/>
    <property type="project" value="UniProtKB-SubCell"/>
</dbReference>
<dbReference type="EC" id="3.6.1.27" evidence="3"/>
<evidence type="ECO:0000256" key="4">
    <source>
        <dbReference type="ARBA" id="ARBA00021581"/>
    </source>
</evidence>
<dbReference type="Pfam" id="PF02673">
    <property type="entry name" value="BacA"/>
    <property type="match status" value="1"/>
</dbReference>
<dbReference type="EMBL" id="LAZR01000025">
    <property type="protein sequence ID" value="KKO03939.1"/>
    <property type="molecule type" value="Genomic_DNA"/>
</dbReference>
<comment type="subcellular location">
    <subcellularLocation>
        <location evidence="1">Cell membrane</location>
        <topology evidence="1">Multi-pass membrane protein</topology>
    </subcellularLocation>
</comment>
<evidence type="ECO:0000256" key="3">
    <source>
        <dbReference type="ARBA" id="ARBA00012374"/>
    </source>
</evidence>
<evidence type="ECO:0000313" key="13">
    <source>
        <dbReference type="EMBL" id="KKO03939.1"/>
    </source>
</evidence>
<evidence type="ECO:0000256" key="6">
    <source>
        <dbReference type="ARBA" id="ARBA00022692"/>
    </source>
</evidence>
<feature type="transmembrane region" description="Helical" evidence="12">
    <location>
        <begin position="115"/>
        <end position="133"/>
    </location>
</feature>
<dbReference type="HAMAP" id="MF_01006">
    <property type="entry name" value="Undec_diphosphatase"/>
    <property type="match status" value="1"/>
</dbReference>
<reference evidence="13" key="1">
    <citation type="journal article" date="2015" name="Nature">
        <title>Complex archaea that bridge the gap between prokaryotes and eukaryotes.</title>
        <authorList>
            <person name="Spang A."/>
            <person name="Saw J.H."/>
            <person name="Jorgensen S.L."/>
            <person name="Zaremba-Niedzwiedzka K."/>
            <person name="Martijn J."/>
            <person name="Lind A.E."/>
            <person name="van Eijk R."/>
            <person name="Schleper C."/>
            <person name="Guy L."/>
            <person name="Ettema T.J."/>
        </authorList>
    </citation>
    <scope>NUCLEOTIDE SEQUENCE</scope>
</reference>
<name>A0A0F9YHP0_9ZZZZ</name>
<comment type="caution">
    <text evidence="13">The sequence shown here is derived from an EMBL/GenBank/DDBJ whole genome shotgun (WGS) entry which is preliminary data.</text>
</comment>
<accession>A0A0F9YHP0</accession>
<evidence type="ECO:0000256" key="2">
    <source>
        <dbReference type="ARBA" id="ARBA00010621"/>
    </source>
</evidence>
<feature type="transmembrane region" description="Helical" evidence="12">
    <location>
        <begin position="85"/>
        <end position="103"/>
    </location>
</feature>
<dbReference type="NCBIfam" id="TIGR00753">
    <property type="entry name" value="undec_PP_bacA"/>
    <property type="match status" value="1"/>
</dbReference>
<organism evidence="13">
    <name type="scientific">marine sediment metagenome</name>
    <dbReference type="NCBI Taxonomy" id="412755"/>
    <lineage>
        <taxon>unclassified sequences</taxon>
        <taxon>metagenomes</taxon>
        <taxon>ecological metagenomes</taxon>
    </lineage>
</organism>
<evidence type="ECO:0000256" key="10">
    <source>
        <dbReference type="ARBA" id="ARBA00032707"/>
    </source>
</evidence>
<evidence type="ECO:0000256" key="9">
    <source>
        <dbReference type="ARBA" id="ARBA00023136"/>
    </source>
</evidence>
<evidence type="ECO:0000256" key="12">
    <source>
        <dbReference type="SAM" id="Phobius"/>
    </source>
</evidence>
<dbReference type="GO" id="GO:0050380">
    <property type="term" value="F:undecaprenyl-diphosphatase activity"/>
    <property type="evidence" value="ECO:0007669"/>
    <property type="project" value="UniProtKB-EC"/>
</dbReference>
<dbReference type="PANTHER" id="PTHR30622">
    <property type="entry name" value="UNDECAPRENYL-DIPHOSPHATASE"/>
    <property type="match status" value="1"/>
</dbReference>
<evidence type="ECO:0000256" key="11">
    <source>
        <dbReference type="ARBA" id="ARBA00047594"/>
    </source>
</evidence>
<evidence type="ECO:0000256" key="1">
    <source>
        <dbReference type="ARBA" id="ARBA00004651"/>
    </source>
</evidence>
<gene>
    <name evidence="13" type="ORF">LCGC14_0093660</name>
</gene>
<keyword evidence="5" id="KW-1003">Cell membrane</keyword>
<dbReference type="AlphaFoldDB" id="A0A0F9YHP0"/>